<dbReference type="RefSeq" id="WP_068606981.1">
    <property type="nucleotide sequence ID" value="NZ_CP011388.1"/>
</dbReference>
<reference evidence="1 2" key="1">
    <citation type="submission" date="2015-01" db="EMBL/GenBank/DDBJ databases">
        <title>Paenibacillus swuensis/DY6/whole genome sequencing.</title>
        <authorList>
            <person name="Kim M.K."/>
            <person name="Srinivasan S."/>
            <person name="Lee J.-J."/>
        </authorList>
    </citation>
    <scope>NUCLEOTIDE SEQUENCE [LARGE SCALE GENOMIC DNA]</scope>
    <source>
        <strain evidence="1 2">DY6</strain>
    </source>
</reference>
<dbReference type="Proteomes" id="UP000076927">
    <property type="component" value="Chromosome"/>
</dbReference>
<dbReference type="AlphaFoldDB" id="A0A172TJ94"/>
<organism evidence="1 2">
    <name type="scientific">Paenibacillus swuensis</name>
    <dbReference type="NCBI Taxonomy" id="1178515"/>
    <lineage>
        <taxon>Bacteria</taxon>
        <taxon>Bacillati</taxon>
        <taxon>Bacillota</taxon>
        <taxon>Bacilli</taxon>
        <taxon>Bacillales</taxon>
        <taxon>Paenibacillaceae</taxon>
        <taxon>Paenibacillus</taxon>
    </lineage>
</organism>
<protein>
    <submittedName>
        <fullName evidence="1">Uncharacterized protein</fullName>
    </submittedName>
</protein>
<evidence type="ECO:0000313" key="1">
    <source>
        <dbReference type="EMBL" id="ANE46974.1"/>
    </source>
</evidence>
<dbReference type="PATRIC" id="fig|1178515.4.peg.2521"/>
<proteinExistence type="predicted"/>
<dbReference type="EMBL" id="CP011388">
    <property type="protein sequence ID" value="ANE46974.1"/>
    <property type="molecule type" value="Genomic_DNA"/>
</dbReference>
<accession>A0A172TJ94</accession>
<gene>
    <name evidence="1" type="ORF">SY83_12600</name>
</gene>
<evidence type="ECO:0000313" key="2">
    <source>
        <dbReference type="Proteomes" id="UP000076927"/>
    </source>
</evidence>
<dbReference type="KEGG" id="pswu:SY83_12600"/>
<keyword evidence="2" id="KW-1185">Reference proteome</keyword>
<sequence length="74" mass="8453">MYGTNIVHGKVIEYRNDRVITIEGDTTSTYHLRYYRMLQEDSVTPIEPQKDSAVPVKSHAGKLAFIGQLIPFNK</sequence>
<dbReference type="OrthoDB" id="2644473at2"/>
<name>A0A172TJ94_9BACL</name>
<dbReference type="STRING" id="1178515.SY83_12600"/>